<dbReference type="RefSeq" id="WP_091392369.1">
    <property type="nucleotide sequence ID" value="NZ_BKAI01000001.1"/>
</dbReference>
<evidence type="ECO:0000256" key="1">
    <source>
        <dbReference type="SAM" id="MobiDB-lite"/>
    </source>
</evidence>
<feature type="region of interest" description="Disordered" evidence="1">
    <location>
        <begin position="54"/>
        <end position="96"/>
    </location>
</feature>
<name>A0A1G8S8S0_9FLAO</name>
<keyword evidence="3" id="KW-1185">Reference proteome</keyword>
<organism evidence="2 3">
    <name type="scientific">Flavobacterium noncentrifugens</name>
    <dbReference type="NCBI Taxonomy" id="1128970"/>
    <lineage>
        <taxon>Bacteria</taxon>
        <taxon>Pseudomonadati</taxon>
        <taxon>Bacteroidota</taxon>
        <taxon>Flavobacteriia</taxon>
        <taxon>Flavobacteriales</taxon>
        <taxon>Flavobacteriaceae</taxon>
        <taxon>Flavobacterium</taxon>
    </lineage>
</organism>
<dbReference type="STRING" id="1128970.SAMN04487935_0453"/>
<feature type="compositionally biased region" description="Pro residues" evidence="1">
    <location>
        <begin position="71"/>
        <end position="86"/>
    </location>
</feature>
<accession>A0A1G8S8S0</accession>
<dbReference type="AlphaFoldDB" id="A0A1G8S8S0"/>
<evidence type="ECO:0000313" key="3">
    <source>
        <dbReference type="Proteomes" id="UP000199580"/>
    </source>
</evidence>
<sequence length="165" mass="16862">MKKSLLSLLFISAILVLSCKKELEPQESSGNPVPAVPVAEATPPMQVQAPPAMQQNVPVATQGQPQQVSMPAPPVKTAPGMNPPHGQPNHRCDIAVGAPLNSPVAKTAQTPQVIVPSPKMTPATGAPAILNPNTATATTAPGMNPPHGQEGHRCDVAVGAPLPKA</sequence>
<protein>
    <submittedName>
        <fullName evidence="2">Uncharacterized protein</fullName>
    </submittedName>
</protein>
<dbReference type="OrthoDB" id="678557at2"/>
<reference evidence="2 3" key="1">
    <citation type="submission" date="2016-10" db="EMBL/GenBank/DDBJ databases">
        <authorList>
            <person name="de Groot N.N."/>
        </authorList>
    </citation>
    <scope>NUCLEOTIDE SEQUENCE [LARGE SCALE GENOMIC DNA]</scope>
    <source>
        <strain evidence="2 3">CGMCC 1.10076</strain>
    </source>
</reference>
<evidence type="ECO:0000313" key="2">
    <source>
        <dbReference type="EMBL" id="SDJ25597.1"/>
    </source>
</evidence>
<dbReference type="PROSITE" id="PS51257">
    <property type="entry name" value="PROKAR_LIPOPROTEIN"/>
    <property type="match status" value="1"/>
</dbReference>
<gene>
    <name evidence="2" type="ORF">SAMN04487935_0453</name>
</gene>
<proteinExistence type="predicted"/>
<dbReference type="Proteomes" id="UP000199580">
    <property type="component" value="Unassembled WGS sequence"/>
</dbReference>
<dbReference type="EMBL" id="FNEZ01000001">
    <property type="protein sequence ID" value="SDJ25597.1"/>
    <property type="molecule type" value="Genomic_DNA"/>
</dbReference>
<feature type="compositionally biased region" description="Low complexity" evidence="1">
    <location>
        <begin position="126"/>
        <end position="146"/>
    </location>
</feature>
<feature type="region of interest" description="Disordered" evidence="1">
    <location>
        <begin position="115"/>
        <end position="165"/>
    </location>
</feature>